<dbReference type="Proteomes" id="UP000011086">
    <property type="component" value="Unassembled WGS sequence"/>
</dbReference>
<gene>
    <name evidence="1" type="ORF">OOU_Y34scaffold00203g6</name>
</gene>
<protein>
    <submittedName>
        <fullName evidence="1">Uncharacterized protein</fullName>
    </submittedName>
</protein>
<evidence type="ECO:0000313" key="1">
    <source>
        <dbReference type="EMBL" id="ELQ42517.1"/>
    </source>
</evidence>
<name>A0AA97PPW0_PYRO3</name>
<reference evidence="1" key="1">
    <citation type="journal article" date="2012" name="PLoS Genet.">
        <title>Comparative analysis of the genomes of two field isolates of the rice blast fungus Magnaporthe oryzae.</title>
        <authorList>
            <person name="Xue M."/>
            <person name="Yang J."/>
            <person name="Li Z."/>
            <person name="Hu S."/>
            <person name="Yao N."/>
            <person name="Dean R.A."/>
            <person name="Zhao W."/>
            <person name="Shen M."/>
            <person name="Zhang H."/>
            <person name="Li C."/>
            <person name="Liu L."/>
            <person name="Cao L."/>
            <person name="Xu X."/>
            <person name="Xing Y."/>
            <person name="Hsiang T."/>
            <person name="Zhang Z."/>
            <person name="Xu J.R."/>
            <person name="Peng Y.L."/>
        </authorList>
    </citation>
    <scope>NUCLEOTIDE SEQUENCE</scope>
    <source>
        <strain evidence="1">Y34</strain>
    </source>
</reference>
<dbReference type="AlphaFoldDB" id="A0AA97PPW0"/>
<accession>A0AA97PPW0</accession>
<sequence>MIRVSWPLGRFDGTTEDAPIKATTSCLHRSAGRVGIRMATGTYSPDANQGVFCITFPSSGRCADMAYLGKLIFWFFVV</sequence>
<organism evidence="1">
    <name type="scientific">Pyricularia oryzae (strain Y34)</name>
    <name type="common">Rice blast fungus</name>
    <name type="synonym">Magnaporthe oryzae</name>
    <dbReference type="NCBI Taxonomy" id="1143189"/>
    <lineage>
        <taxon>Eukaryota</taxon>
        <taxon>Fungi</taxon>
        <taxon>Dikarya</taxon>
        <taxon>Ascomycota</taxon>
        <taxon>Pezizomycotina</taxon>
        <taxon>Sordariomycetes</taxon>
        <taxon>Sordariomycetidae</taxon>
        <taxon>Magnaporthales</taxon>
        <taxon>Pyriculariaceae</taxon>
        <taxon>Pyricularia</taxon>
    </lineage>
</organism>
<dbReference type="EMBL" id="JH793138">
    <property type="protein sequence ID" value="ELQ42517.1"/>
    <property type="molecule type" value="Genomic_DNA"/>
</dbReference>
<proteinExistence type="predicted"/>